<keyword evidence="3" id="KW-0804">Transcription</keyword>
<proteinExistence type="predicted"/>
<keyword evidence="2 4" id="KW-0238">DNA-binding</keyword>
<evidence type="ECO:0000256" key="4">
    <source>
        <dbReference type="PROSITE-ProRule" id="PRU00335"/>
    </source>
</evidence>
<dbReference type="Pfam" id="PF00440">
    <property type="entry name" value="TetR_N"/>
    <property type="match status" value="1"/>
</dbReference>
<dbReference type="AlphaFoldDB" id="A0A428WRZ4"/>
<dbReference type="Pfam" id="PF13305">
    <property type="entry name" value="TetR_C_33"/>
    <property type="match status" value="1"/>
</dbReference>
<dbReference type="SUPFAM" id="SSF48498">
    <property type="entry name" value="Tetracyclin repressor-like, C-terminal domain"/>
    <property type="match status" value="1"/>
</dbReference>
<evidence type="ECO:0000256" key="1">
    <source>
        <dbReference type="ARBA" id="ARBA00023015"/>
    </source>
</evidence>
<dbReference type="Gene3D" id="1.10.357.10">
    <property type="entry name" value="Tetracycline Repressor, domain 2"/>
    <property type="match status" value="1"/>
</dbReference>
<gene>
    <name evidence="7" type="ORF">DMA12_13095</name>
</gene>
<dbReference type="InterPro" id="IPR050109">
    <property type="entry name" value="HTH-type_TetR-like_transc_reg"/>
</dbReference>
<dbReference type="InterPro" id="IPR009057">
    <property type="entry name" value="Homeodomain-like_sf"/>
</dbReference>
<dbReference type="GO" id="GO:0003700">
    <property type="term" value="F:DNA-binding transcription factor activity"/>
    <property type="evidence" value="ECO:0007669"/>
    <property type="project" value="TreeGrafter"/>
</dbReference>
<dbReference type="PANTHER" id="PTHR30055">
    <property type="entry name" value="HTH-TYPE TRANSCRIPTIONAL REGULATOR RUTR"/>
    <property type="match status" value="1"/>
</dbReference>
<accession>A0A428WRZ4</accession>
<dbReference type="Proteomes" id="UP000286716">
    <property type="component" value="Unassembled WGS sequence"/>
</dbReference>
<dbReference type="OrthoDB" id="8222629at2"/>
<protein>
    <submittedName>
        <fullName evidence="7">TetR/AcrR family transcriptional regulator</fullName>
    </submittedName>
</protein>
<keyword evidence="1" id="KW-0805">Transcription regulation</keyword>
<sequence length="223" mass="24818">MNTSRTGDDESSPEARRSRSPRGQGERLRAEILGAVARLLDEQVRHPDLSLSLREVARETGIATQSVYLHFASKESLAWAVAADGYDRLVAAMREAERTTAGSAADRLRVQAHVFWRFAKDNRGVFRLMFGHDLTRLDPDDAQKHPGGLLWHQWIDAVRACEAEGHVRPEEAEQVALHLWSGLLGRFALWSTTFGRDDAADPAAFTDYLVDRTLAGSTTKGPR</sequence>
<evidence type="ECO:0000313" key="8">
    <source>
        <dbReference type="Proteomes" id="UP000286716"/>
    </source>
</evidence>
<comment type="caution">
    <text evidence="7">The sequence shown here is derived from an EMBL/GenBank/DDBJ whole genome shotgun (WGS) entry which is preliminary data.</text>
</comment>
<evidence type="ECO:0000313" key="7">
    <source>
        <dbReference type="EMBL" id="RSM45803.1"/>
    </source>
</evidence>
<feature type="region of interest" description="Disordered" evidence="5">
    <location>
        <begin position="1"/>
        <end position="25"/>
    </location>
</feature>
<dbReference type="RefSeq" id="WP_020640608.1">
    <property type="nucleotide sequence ID" value="NZ_QHHU01000015.1"/>
</dbReference>
<feature type="domain" description="HTH tetR-type" evidence="6">
    <location>
        <begin position="26"/>
        <end position="89"/>
    </location>
</feature>
<keyword evidence="8" id="KW-1185">Reference proteome</keyword>
<evidence type="ECO:0000256" key="5">
    <source>
        <dbReference type="SAM" id="MobiDB-lite"/>
    </source>
</evidence>
<dbReference type="InterPro" id="IPR036271">
    <property type="entry name" value="Tet_transcr_reg_TetR-rel_C_sf"/>
</dbReference>
<dbReference type="SUPFAM" id="SSF46689">
    <property type="entry name" value="Homeodomain-like"/>
    <property type="match status" value="1"/>
</dbReference>
<dbReference type="GO" id="GO:0000976">
    <property type="term" value="F:transcription cis-regulatory region binding"/>
    <property type="evidence" value="ECO:0007669"/>
    <property type="project" value="TreeGrafter"/>
</dbReference>
<evidence type="ECO:0000256" key="2">
    <source>
        <dbReference type="ARBA" id="ARBA00023125"/>
    </source>
</evidence>
<evidence type="ECO:0000256" key="3">
    <source>
        <dbReference type="ARBA" id="ARBA00023163"/>
    </source>
</evidence>
<evidence type="ECO:0000259" key="6">
    <source>
        <dbReference type="PROSITE" id="PS50977"/>
    </source>
</evidence>
<name>A0A428WRZ4_AMYBA</name>
<organism evidence="7 8">
    <name type="scientific">Amycolatopsis balhimycina DSM 5908</name>
    <dbReference type="NCBI Taxonomy" id="1081091"/>
    <lineage>
        <taxon>Bacteria</taxon>
        <taxon>Bacillati</taxon>
        <taxon>Actinomycetota</taxon>
        <taxon>Actinomycetes</taxon>
        <taxon>Pseudonocardiales</taxon>
        <taxon>Pseudonocardiaceae</taxon>
        <taxon>Amycolatopsis</taxon>
    </lineage>
</organism>
<dbReference type="PROSITE" id="PS50977">
    <property type="entry name" value="HTH_TETR_2"/>
    <property type="match status" value="1"/>
</dbReference>
<dbReference type="InterPro" id="IPR025996">
    <property type="entry name" value="MT1864/Rv1816-like_C"/>
</dbReference>
<dbReference type="PANTHER" id="PTHR30055:SF220">
    <property type="entry name" value="TETR-FAMILY REGULATORY PROTEIN"/>
    <property type="match status" value="1"/>
</dbReference>
<feature type="DNA-binding region" description="H-T-H motif" evidence="4">
    <location>
        <begin position="52"/>
        <end position="71"/>
    </location>
</feature>
<reference evidence="7 8" key="1">
    <citation type="submission" date="2018-05" db="EMBL/GenBank/DDBJ databases">
        <title>Evolution of GPA BGCs.</title>
        <authorList>
            <person name="Waglechner N."/>
            <person name="Wright G.D."/>
        </authorList>
    </citation>
    <scope>NUCLEOTIDE SEQUENCE [LARGE SCALE GENOMIC DNA]</scope>
    <source>
        <strain evidence="7 8">DSM 5908</strain>
    </source>
</reference>
<dbReference type="EMBL" id="QHHU01000015">
    <property type="protein sequence ID" value="RSM45803.1"/>
    <property type="molecule type" value="Genomic_DNA"/>
</dbReference>
<dbReference type="InterPro" id="IPR001647">
    <property type="entry name" value="HTH_TetR"/>
</dbReference>